<organism evidence="11 12">
    <name type="scientific">Phakopsora pachyrhizi</name>
    <name type="common">Asian soybean rust disease fungus</name>
    <dbReference type="NCBI Taxonomy" id="170000"/>
    <lineage>
        <taxon>Eukaryota</taxon>
        <taxon>Fungi</taxon>
        <taxon>Dikarya</taxon>
        <taxon>Basidiomycota</taxon>
        <taxon>Pucciniomycotina</taxon>
        <taxon>Pucciniomycetes</taxon>
        <taxon>Pucciniales</taxon>
        <taxon>Phakopsoraceae</taxon>
        <taxon>Phakopsora</taxon>
    </lineage>
</organism>
<name>A0AAV0BII7_PHAPC</name>
<dbReference type="Proteomes" id="UP001153365">
    <property type="component" value="Unassembled WGS sequence"/>
</dbReference>
<dbReference type="Pfam" id="PF08743">
    <property type="entry name" value="Nse4_C"/>
    <property type="match status" value="1"/>
</dbReference>
<accession>A0AAV0BII7</accession>
<comment type="function">
    <text evidence="7">Component of the SMC5-SMC6 complex, that promotes sister chromatid alignment after DNA damage and facilitates double-stranded DNA breaks (DSBs) repair via homologous recombination between sister chromatids.</text>
</comment>
<evidence type="ECO:0000256" key="3">
    <source>
        <dbReference type="ARBA" id="ARBA00022763"/>
    </source>
</evidence>
<evidence type="ECO:0000259" key="9">
    <source>
        <dbReference type="Pfam" id="PF08743"/>
    </source>
</evidence>
<dbReference type="PANTHER" id="PTHR16140">
    <property type="entry name" value="NON-STRUCTURAL MAINTENANCE OF CHROMOSOMES ELEMENT 4"/>
    <property type="match status" value="1"/>
</dbReference>
<comment type="caution">
    <text evidence="11">The sequence shown here is derived from an EMBL/GenBank/DDBJ whole genome shotgun (WGS) entry which is preliminary data.</text>
</comment>
<protein>
    <recommendedName>
        <fullName evidence="7">Non-structural maintenance of chromosomes element 4</fullName>
    </recommendedName>
</protein>
<dbReference type="GO" id="GO:0006281">
    <property type="term" value="P:DNA repair"/>
    <property type="evidence" value="ECO:0007669"/>
    <property type="project" value="UniProtKB-UniRule"/>
</dbReference>
<evidence type="ECO:0000256" key="2">
    <source>
        <dbReference type="ARBA" id="ARBA00008997"/>
    </source>
</evidence>
<comment type="similarity">
    <text evidence="2 7">Belongs to the NSE4 family.</text>
</comment>
<sequence length="303" mass="34909">MKDDPNSVTAEAFDCEIQVLDENFRSNVKAPAEATLDSRTLRLLSETALKKSRSLKTELHAFDTDEFIQRFINLNCKKLQIQVGGHLEDDEDDEDEDRAREINWLKAGQRLMRFSRRAPTMDLMYGPLEIQHKKRKASQRTKIEKNEADRKAPEQLKESDIQKNENEISSLIKNIHEILMSEGGQQGMNLFKFFINPNSFSQSVENLFCLSFLIRDGRVAIDVLDADDNPLDFPIVYASLPADLDAQQDGHKKTQAIIQLEMKDWEDAINAFSIEDSVIPHREDPKPRKVTYSQNFENLSNFF</sequence>
<evidence type="ECO:0000259" key="10">
    <source>
        <dbReference type="Pfam" id="PF15412"/>
    </source>
</evidence>
<comment type="subcellular location">
    <subcellularLocation>
        <location evidence="1 7">Nucleus</location>
    </subcellularLocation>
</comment>
<evidence type="ECO:0000256" key="7">
    <source>
        <dbReference type="RuleBase" id="RU365071"/>
    </source>
</evidence>
<dbReference type="PANTHER" id="PTHR16140:SF0">
    <property type="entry name" value="NON-STRUCTURAL MAINTENANCE OF CHROMOSOMES ELEMENT 4"/>
    <property type="match status" value="1"/>
</dbReference>
<feature type="domain" description="Non-structural maintenance of chromosome element 4 C-terminal" evidence="9">
    <location>
        <begin position="188"/>
        <end position="279"/>
    </location>
</feature>
<comment type="subunit">
    <text evidence="7">Component of the SMC5-SMC6 complex.</text>
</comment>
<evidence type="ECO:0000313" key="11">
    <source>
        <dbReference type="EMBL" id="CAH7686257.1"/>
    </source>
</evidence>
<feature type="compositionally biased region" description="Basic and acidic residues" evidence="8">
    <location>
        <begin position="141"/>
        <end position="162"/>
    </location>
</feature>
<evidence type="ECO:0000313" key="12">
    <source>
        <dbReference type="Proteomes" id="UP001153365"/>
    </source>
</evidence>
<evidence type="ECO:0000256" key="4">
    <source>
        <dbReference type="ARBA" id="ARBA00023172"/>
    </source>
</evidence>
<dbReference type="InterPro" id="IPR029225">
    <property type="entry name" value="Nse4_Nse3-bd"/>
</dbReference>
<dbReference type="InterPro" id="IPR027786">
    <property type="entry name" value="Nse4/EID"/>
</dbReference>
<keyword evidence="4 7" id="KW-0233">DNA recombination</keyword>
<evidence type="ECO:0000256" key="8">
    <source>
        <dbReference type="SAM" id="MobiDB-lite"/>
    </source>
</evidence>
<evidence type="ECO:0000256" key="6">
    <source>
        <dbReference type="ARBA" id="ARBA00023242"/>
    </source>
</evidence>
<keyword evidence="12" id="KW-1185">Reference proteome</keyword>
<dbReference type="AlphaFoldDB" id="A0AAV0BII7"/>
<keyword evidence="6 7" id="KW-0539">Nucleus</keyword>
<dbReference type="GO" id="GO:0006310">
    <property type="term" value="P:DNA recombination"/>
    <property type="evidence" value="ECO:0007669"/>
    <property type="project" value="UniProtKB-UniRule"/>
</dbReference>
<keyword evidence="5 7" id="KW-0234">DNA repair</keyword>
<dbReference type="InterPro" id="IPR014854">
    <property type="entry name" value="Nse4_C"/>
</dbReference>
<dbReference type="Pfam" id="PF15412">
    <property type="entry name" value="Nse4-Nse3_bdg"/>
    <property type="match status" value="1"/>
</dbReference>
<reference evidence="11" key="1">
    <citation type="submission" date="2022-06" db="EMBL/GenBank/DDBJ databases">
        <authorList>
            <consortium name="SYNGENTA / RWTH Aachen University"/>
        </authorList>
    </citation>
    <scope>NUCLEOTIDE SEQUENCE</scope>
</reference>
<gene>
    <name evidence="11" type="ORF">PPACK8108_LOCUS20879</name>
</gene>
<proteinExistence type="inferred from homology"/>
<feature type="region of interest" description="Disordered" evidence="8">
    <location>
        <begin position="134"/>
        <end position="162"/>
    </location>
</feature>
<dbReference type="EMBL" id="CALTRL010005778">
    <property type="protein sequence ID" value="CAH7686257.1"/>
    <property type="molecule type" value="Genomic_DNA"/>
</dbReference>
<dbReference type="GO" id="GO:0005634">
    <property type="term" value="C:nucleus"/>
    <property type="evidence" value="ECO:0007669"/>
    <property type="project" value="UniProtKB-SubCell"/>
</dbReference>
<evidence type="ECO:0000256" key="1">
    <source>
        <dbReference type="ARBA" id="ARBA00004123"/>
    </source>
</evidence>
<feature type="domain" description="Nse4/EID protein Nse3/MAGE-binding" evidence="10">
    <location>
        <begin position="37"/>
        <end position="93"/>
    </location>
</feature>
<keyword evidence="3 7" id="KW-0227">DNA damage</keyword>
<dbReference type="GO" id="GO:0030915">
    <property type="term" value="C:Smc5-Smc6 complex"/>
    <property type="evidence" value="ECO:0007669"/>
    <property type="project" value="UniProtKB-UniRule"/>
</dbReference>
<evidence type="ECO:0000256" key="5">
    <source>
        <dbReference type="ARBA" id="ARBA00023204"/>
    </source>
</evidence>